<dbReference type="NCBIfam" id="TIGR04000">
    <property type="entry name" value="thiol_BshB2"/>
    <property type="match status" value="1"/>
</dbReference>
<gene>
    <name evidence="2" type="primary">bshB2</name>
    <name evidence="2" type="ORF">KQ486_10495</name>
</gene>
<evidence type="ECO:0000313" key="3">
    <source>
        <dbReference type="Proteomes" id="UP000812672"/>
    </source>
</evidence>
<comment type="caution">
    <text evidence="2">The sequence shown here is derived from an EMBL/GenBank/DDBJ whole genome shotgun (WGS) entry which is preliminary data.</text>
</comment>
<dbReference type="Gene3D" id="3.40.50.10320">
    <property type="entry name" value="LmbE-like"/>
    <property type="match status" value="1"/>
</dbReference>
<organism evidence="2 3">
    <name type="scientific">Allobacillus halotolerans</name>
    <dbReference type="NCBI Taxonomy" id="570278"/>
    <lineage>
        <taxon>Bacteria</taxon>
        <taxon>Bacillati</taxon>
        <taxon>Bacillota</taxon>
        <taxon>Bacilli</taxon>
        <taxon>Bacillales</taxon>
        <taxon>Bacillaceae</taxon>
        <taxon>Allobacillus</taxon>
    </lineage>
</organism>
<dbReference type="EMBL" id="JAHLZF010000016">
    <property type="protein sequence ID" value="MBU6081441.1"/>
    <property type="molecule type" value="Genomic_DNA"/>
</dbReference>
<sequence length="228" mass="26158">MEIDYSKHKQVVVIYPHPDDESFGTAGTVVKFREAGVPVTYLCGTLGEMGRNMGSPFFANRETLPEIRKQELIKACKEIDMDLQMLGYRDKTMEFEDEQKVADDLRQRIEELDASLVITFYPPHAVHPDHNAMGRAAFRAIRDMDAEKRPEVWANAISNGHEEILGSPDIVVDTKTVFQKKLNALKAHKSQIDGMLQKVRKGNEELSEFDLALRHFRYETYHTVNFNE</sequence>
<evidence type="ECO:0000256" key="1">
    <source>
        <dbReference type="ARBA" id="ARBA00001947"/>
    </source>
</evidence>
<name>A0ABS6GQQ4_9BACI</name>
<protein>
    <submittedName>
        <fullName evidence="2">Bacillithiol biosynthesis deacetylase BshB2</fullName>
    </submittedName>
</protein>
<dbReference type="Pfam" id="PF02585">
    <property type="entry name" value="PIG-L"/>
    <property type="match status" value="1"/>
</dbReference>
<dbReference type="InterPro" id="IPR003737">
    <property type="entry name" value="GlcNAc_PI_deacetylase-related"/>
</dbReference>
<comment type="cofactor">
    <cofactor evidence="1">
        <name>Zn(2+)</name>
        <dbReference type="ChEBI" id="CHEBI:29105"/>
    </cofactor>
</comment>
<dbReference type="Proteomes" id="UP000812672">
    <property type="component" value="Unassembled WGS sequence"/>
</dbReference>
<dbReference type="PANTHER" id="PTHR12993">
    <property type="entry name" value="N-ACETYLGLUCOSAMINYL-PHOSPHATIDYLINOSITOL DE-N-ACETYLASE-RELATED"/>
    <property type="match status" value="1"/>
</dbReference>
<accession>A0ABS6GQQ4</accession>
<dbReference type="SUPFAM" id="SSF102588">
    <property type="entry name" value="LmbE-like"/>
    <property type="match status" value="1"/>
</dbReference>
<dbReference type="PANTHER" id="PTHR12993:SF27">
    <property type="entry name" value="N-ACETYL-ALPHA-D-GLUCOSAMINYL L-MALATE DEACETYLASE 2-RELATED"/>
    <property type="match status" value="1"/>
</dbReference>
<evidence type="ECO:0000313" key="2">
    <source>
        <dbReference type="EMBL" id="MBU6081441.1"/>
    </source>
</evidence>
<dbReference type="InterPro" id="IPR024078">
    <property type="entry name" value="LmbE-like_dom_sf"/>
</dbReference>
<keyword evidence="3" id="KW-1185">Reference proteome</keyword>
<reference evidence="2 3" key="1">
    <citation type="journal article" date="2011" name="Int. J. Syst. Evol. Microbiol.">
        <title>Allobacillus halotolerans gen. nov., sp. nov. isolated from shrimp paste.</title>
        <authorList>
            <person name="Sheu S.Y."/>
            <person name="Arun A.B."/>
            <person name="Jiang S.R."/>
            <person name="Young C.C."/>
            <person name="Chen W.M."/>
        </authorList>
    </citation>
    <scope>NUCLEOTIDE SEQUENCE [LARGE SCALE GENOMIC DNA]</scope>
    <source>
        <strain evidence="2 3">LMG 24826</strain>
    </source>
</reference>
<dbReference type="RefSeq" id="WP_144163511.1">
    <property type="nucleotide sequence ID" value="NZ_CAUPKR010000027.1"/>
</dbReference>
<dbReference type="InterPro" id="IPR023841">
    <property type="entry name" value="BshB2"/>
</dbReference>
<proteinExistence type="predicted"/>